<sequence>MGAGARTDDSRAPRDSFRRWRANRPFWGGLLLTLGGVEILLTEKASLKVVLHIGMQGLAGYLLPTTMLLCGLLILFNPAQRLFYSLLGILLSLGTWVTSNLGGFFVGLLLGAVGSCLTFGWLPDQEPRRRLLRREHARGGGTAGSDPHVACPVRTGKT</sequence>
<evidence type="ECO:0000256" key="2">
    <source>
        <dbReference type="SAM" id="Phobius"/>
    </source>
</evidence>
<protein>
    <submittedName>
        <fullName evidence="3">Uncharacterized protein</fullName>
    </submittedName>
</protein>
<keyword evidence="4" id="KW-1185">Reference proteome</keyword>
<accession>A0A7J5D3X6</accession>
<proteinExistence type="predicted"/>
<feature type="region of interest" description="Disordered" evidence="1">
    <location>
        <begin position="136"/>
        <end position="158"/>
    </location>
</feature>
<keyword evidence="2" id="KW-0812">Transmembrane</keyword>
<reference evidence="3 4" key="1">
    <citation type="submission" date="2019-09" db="EMBL/GenBank/DDBJ databases">
        <title>Isolation and identification of active actinomycetes.</title>
        <authorList>
            <person name="Yu Z."/>
            <person name="Han C."/>
            <person name="Yu B."/>
        </authorList>
    </citation>
    <scope>NUCLEOTIDE SEQUENCE [LARGE SCALE GENOMIC DNA]</scope>
    <source>
        <strain evidence="3 4">NEAU-H2</strain>
    </source>
</reference>
<keyword evidence="2" id="KW-0472">Membrane</keyword>
<dbReference type="Pfam" id="PF19609">
    <property type="entry name" value="DUF6114"/>
    <property type="match status" value="1"/>
</dbReference>
<feature type="transmembrane region" description="Helical" evidence="2">
    <location>
        <begin position="53"/>
        <end position="75"/>
    </location>
</feature>
<dbReference type="Proteomes" id="UP000442990">
    <property type="component" value="Unassembled WGS sequence"/>
</dbReference>
<dbReference type="InterPro" id="IPR046096">
    <property type="entry name" value="DUF6114"/>
</dbReference>
<dbReference type="EMBL" id="WBKG01000066">
    <property type="protein sequence ID" value="KAB1977131.1"/>
    <property type="molecule type" value="Genomic_DNA"/>
</dbReference>
<feature type="transmembrane region" description="Helical" evidence="2">
    <location>
        <begin position="24"/>
        <end position="41"/>
    </location>
</feature>
<feature type="transmembrane region" description="Helical" evidence="2">
    <location>
        <begin position="104"/>
        <end position="123"/>
    </location>
</feature>
<gene>
    <name evidence="3" type="ORF">F8144_42790</name>
</gene>
<dbReference type="RefSeq" id="WP_151474819.1">
    <property type="nucleotide sequence ID" value="NZ_WBKG01000066.1"/>
</dbReference>
<evidence type="ECO:0000313" key="4">
    <source>
        <dbReference type="Proteomes" id="UP000442990"/>
    </source>
</evidence>
<dbReference type="AlphaFoldDB" id="A0A7J5D3X6"/>
<evidence type="ECO:0000313" key="3">
    <source>
        <dbReference type="EMBL" id="KAB1977131.1"/>
    </source>
</evidence>
<organism evidence="3 4">
    <name type="scientific">Streptomyces triticiradicis</name>
    <dbReference type="NCBI Taxonomy" id="2651189"/>
    <lineage>
        <taxon>Bacteria</taxon>
        <taxon>Bacillati</taxon>
        <taxon>Actinomycetota</taxon>
        <taxon>Actinomycetes</taxon>
        <taxon>Kitasatosporales</taxon>
        <taxon>Streptomycetaceae</taxon>
        <taxon>Streptomyces</taxon>
    </lineage>
</organism>
<comment type="caution">
    <text evidence="3">The sequence shown here is derived from an EMBL/GenBank/DDBJ whole genome shotgun (WGS) entry which is preliminary data.</text>
</comment>
<keyword evidence="2" id="KW-1133">Transmembrane helix</keyword>
<name>A0A7J5D3X6_9ACTN</name>
<feature type="transmembrane region" description="Helical" evidence="2">
    <location>
        <begin position="82"/>
        <end position="98"/>
    </location>
</feature>
<evidence type="ECO:0000256" key="1">
    <source>
        <dbReference type="SAM" id="MobiDB-lite"/>
    </source>
</evidence>